<dbReference type="EMBL" id="VHLH01000053">
    <property type="protein sequence ID" value="TPW25784.1"/>
    <property type="molecule type" value="Genomic_DNA"/>
</dbReference>
<dbReference type="InterPro" id="IPR023393">
    <property type="entry name" value="START-like_dom_sf"/>
</dbReference>
<comment type="caution">
    <text evidence="1">The sequence shown here is derived from an EMBL/GenBank/DDBJ whole genome shotgun (WGS) entry which is preliminary data.</text>
</comment>
<evidence type="ECO:0008006" key="3">
    <source>
        <dbReference type="Google" id="ProtNLM"/>
    </source>
</evidence>
<dbReference type="OrthoDB" id="9803476at2"/>
<dbReference type="AlphaFoldDB" id="A0A506TYI6"/>
<reference evidence="1 2" key="1">
    <citation type="submission" date="2019-06" db="EMBL/GenBank/DDBJ databases">
        <authorList>
            <person name="Li M."/>
        </authorList>
    </citation>
    <scope>NUCLEOTIDE SEQUENCE [LARGE SCALE GENOMIC DNA]</scope>
    <source>
        <strain evidence="1 2">BGMRC6574</strain>
    </source>
</reference>
<dbReference type="Proteomes" id="UP000320314">
    <property type="component" value="Unassembled WGS sequence"/>
</dbReference>
<sequence>MIDTPTGKQTPMLRLRFDLDAAPAKVWRAVRTPTLREVWLPAGDLADPEPVSETIGREVRYRMRESVPPHLESAVTFRIEPNDTGGTVLRVIHELTDARREPVIVAPANSNGSPRMLAA</sequence>
<proteinExistence type="predicted"/>
<evidence type="ECO:0000313" key="1">
    <source>
        <dbReference type="EMBL" id="TPW25784.1"/>
    </source>
</evidence>
<dbReference type="RefSeq" id="WP_141168422.1">
    <property type="nucleotide sequence ID" value="NZ_VHLH01000053.1"/>
</dbReference>
<name>A0A506TYI6_9HYPH</name>
<protein>
    <recommendedName>
        <fullName evidence="3">Polyketide cyclase</fullName>
    </recommendedName>
</protein>
<dbReference type="Gene3D" id="3.30.530.20">
    <property type="match status" value="1"/>
</dbReference>
<dbReference type="SUPFAM" id="SSF55961">
    <property type="entry name" value="Bet v1-like"/>
    <property type="match status" value="1"/>
</dbReference>
<accession>A0A506TYI6</accession>
<keyword evidence="2" id="KW-1185">Reference proteome</keyword>
<gene>
    <name evidence="1" type="ORF">FJU11_17805</name>
</gene>
<organism evidence="1 2">
    <name type="scientific">Pararhizobium mangrovi</name>
    <dbReference type="NCBI Taxonomy" id="2590452"/>
    <lineage>
        <taxon>Bacteria</taxon>
        <taxon>Pseudomonadati</taxon>
        <taxon>Pseudomonadota</taxon>
        <taxon>Alphaproteobacteria</taxon>
        <taxon>Hyphomicrobiales</taxon>
        <taxon>Rhizobiaceae</taxon>
        <taxon>Rhizobium/Agrobacterium group</taxon>
        <taxon>Pararhizobium</taxon>
    </lineage>
</organism>
<evidence type="ECO:0000313" key="2">
    <source>
        <dbReference type="Proteomes" id="UP000320314"/>
    </source>
</evidence>